<proteinExistence type="inferred from homology"/>
<protein>
    <recommendedName>
        <fullName evidence="7">Battenin</fullName>
    </recommendedName>
</protein>
<name>A0ABN9CAJ3_9NEOB</name>
<dbReference type="PIRSF" id="PIRSF015974">
    <property type="entry name" value="CLN3_BTN1"/>
    <property type="match status" value="1"/>
</dbReference>
<feature type="non-terminal residue" evidence="9">
    <location>
        <position position="1"/>
    </location>
</feature>
<keyword evidence="7" id="KW-0458">Lysosome</keyword>
<evidence type="ECO:0000256" key="3">
    <source>
        <dbReference type="ARBA" id="ARBA00022448"/>
    </source>
</evidence>
<evidence type="ECO:0000256" key="8">
    <source>
        <dbReference type="SAM" id="MobiDB-lite"/>
    </source>
</evidence>
<comment type="subcellular location">
    <subcellularLocation>
        <location evidence="1">Endomembrane system</location>
        <topology evidence="1">Multi-pass membrane protein</topology>
    </subcellularLocation>
    <subcellularLocation>
        <location evidence="7">Lysosome membrane</location>
        <topology evidence="7">Multi-pass membrane protein</topology>
    </subcellularLocation>
</comment>
<feature type="transmembrane region" description="Helical" evidence="7">
    <location>
        <begin position="413"/>
        <end position="433"/>
    </location>
</feature>
<dbReference type="PANTHER" id="PTHR10981">
    <property type="entry name" value="BATTENIN"/>
    <property type="match status" value="1"/>
</dbReference>
<feature type="transmembrane region" description="Helical" evidence="7">
    <location>
        <begin position="252"/>
        <end position="270"/>
    </location>
</feature>
<dbReference type="EMBL" id="CATNWA010008865">
    <property type="protein sequence ID" value="CAI9556993.1"/>
    <property type="molecule type" value="Genomic_DNA"/>
</dbReference>
<evidence type="ECO:0000256" key="4">
    <source>
        <dbReference type="ARBA" id="ARBA00022692"/>
    </source>
</evidence>
<evidence type="ECO:0000256" key="6">
    <source>
        <dbReference type="ARBA" id="ARBA00023136"/>
    </source>
</evidence>
<keyword evidence="5 7" id="KW-1133">Transmembrane helix</keyword>
<dbReference type="PANTHER" id="PTHR10981:SF0">
    <property type="entry name" value="BATTENIN"/>
    <property type="match status" value="1"/>
</dbReference>
<evidence type="ECO:0000256" key="2">
    <source>
        <dbReference type="ARBA" id="ARBA00007467"/>
    </source>
</evidence>
<comment type="similarity">
    <text evidence="2 7">Belongs to the battenin family.</text>
</comment>
<organism evidence="9 10">
    <name type="scientific">Staurois parvus</name>
    <dbReference type="NCBI Taxonomy" id="386267"/>
    <lineage>
        <taxon>Eukaryota</taxon>
        <taxon>Metazoa</taxon>
        <taxon>Chordata</taxon>
        <taxon>Craniata</taxon>
        <taxon>Vertebrata</taxon>
        <taxon>Euteleostomi</taxon>
        <taxon>Amphibia</taxon>
        <taxon>Batrachia</taxon>
        <taxon>Anura</taxon>
        <taxon>Neobatrachia</taxon>
        <taxon>Ranoidea</taxon>
        <taxon>Ranidae</taxon>
        <taxon>Staurois</taxon>
    </lineage>
</organism>
<feature type="transmembrane region" description="Helical" evidence="7">
    <location>
        <begin position="385"/>
        <end position="407"/>
    </location>
</feature>
<feature type="region of interest" description="Disordered" evidence="8">
    <location>
        <begin position="45"/>
        <end position="75"/>
    </location>
</feature>
<evidence type="ECO:0000256" key="7">
    <source>
        <dbReference type="RuleBase" id="RU361113"/>
    </source>
</evidence>
<feature type="transmembrane region" description="Helical" evidence="7">
    <location>
        <begin position="321"/>
        <end position="338"/>
    </location>
</feature>
<feature type="transmembrane region" description="Helical" evidence="7">
    <location>
        <begin position="136"/>
        <end position="156"/>
    </location>
</feature>
<evidence type="ECO:0000256" key="5">
    <source>
        <dbReference type="ARBA" id="ARBA00022989"/>
    </source>
</evidence>
<keyword evidence="6 7" id="KW-0472">Membrane</keyword>
<dbReference type="InterPro" id="IPR003492">
    <property type="entry name" value="Battenin_disease_Cln3"/>
</dbReference>
<dbReference type="InterPro" id="IPR036259">
    <property type="entry name" value="MFS_trans_sf"/>
</dbReference>
<dbReference type="Gene3D" id="1.20.1250.20">
    <property type="entry name" value="MFS general substrate transporter like domains"/>
    <property type="match status" value="1"/>
</dbReference>
<evidence type="ECO:0000313" key="9">
    <source>
        <dbReference type="EMBL" id="CAI9556993.1"/>
    </source>
</evidence>
<keyword evidence="4 7" id="KW-0812">Transmembrane</keyword>
<feature type="transmembrane region" description="Helical" evidence="7">
    <location>
        <begin position="187"/>
        <end position="214"/>
    </location>
</feature>
<evidence type="ECO:0000256" key="1">
    <source>
        <dbReference type="ARBA" id="ARBA00004127"/>
    </source>
</evidence>
<dbReference type="Pfam" id="PF02487">
    <property type="entry name" value="CLN3"/>
    <property type="match status" value="1"/>
</dbReference>
<feature type="region of interest" description="Disordered" evidence="8">
    <location>
        <begin position="1"/>
        <end position="24"/>
    </location>
</feature>
<gene>
    <name evidence="9" type="ORF">SPARVUS_LOCUS4623413</name>
</gene>
<dbReference type="PRINTS" id="PR01315">
    <property type="entry name" value="BATTENIN"/>
</dbReference>
<feature type="transmembrane region" description="Helical" evidence="7">
    <location>
        <begin position="220"/>
        <end position="240"/>
    </location>
</feature>
<comment type="caution">
    <text evidence="9">The sequence shown here is derived from an EMBL/GenBank/DDBJ whole genome shotgun (WGS) entry which is preliminary data.</text>
</comment>
<keyword evidence="10" id="KW-1185">Reference proteome</keyword>
<dbReference type="SUPFAM" id="SSF103473">
    <property type="entry name" value="MFS general substrate transporter"/>
    <property type="match status" value="1"/>
</dbReference>
<feature type="compositionally biased region" description="Acidic residues" evidence="8">
    <location>
        <begin position="54"/>
        <end position="65"/>
    </location>
</feature>
<sequence>TGPLKLPFPGNSNQTGVFPGTRKSPPLQEVEYMYRAGRVKMERRVYDTGGTSDSDWEDDAEEEVKEEGSAAPQAETGSHWRNLAAFWLLGLCNNFAYVVMLSAAHDILHTETNETSTANVTNSTSSRYDCNQISTAAVLMADILPTLFIKFTAPFYIERVPYNYRVCVCIITAASSFLLVSFSTHIAVSLLGVVFASVSSGLGEITFLSLTAFFHSDVVSYWSSGTGGAGILGALSYLGLTAAGLSPRSSLLVMLIIPALLLISYFILLLPPPSLPCWSFPERFSKSYIPAHQRPLLNGCALQQTGPRLTLFQKWKIIKSLLKYMIPLSLVYFAEYFINQGLFELIYFPHITMSHSEQYRWYQMLYQAGVFISRSSVRCVTIRHIWVLACLQCGLATFLLIGVYYLFLPKFTLYGIFAIILFEGLLGGAAYVNTFNNIAVESKPEEKEFAMAAACVSDTLGISLSGAVAIPVHNYFCGLQ</sequence>
<keyword evidence="3" id="KW-0813">Transport</keyword>
<dbReference type="InterPro" id="IPR018460">
    <property type="entry name" value="Battenin_disease_Cln3_subgr"/>
</dbReference>
<evidence type="ECO:0000313" key="10">
    <source>
        <dbReference type="Proteomes" id="UP001162483"/>
    </source>
</evidence>
<dbReference type="Proteomes" id="UP001162483">
    <property type="component" value="Unassembled WGS sequence"/>
</dbReference>
<reference evidence="9" key="1">
    <citation type="submission" date="2023-05" db="EMBL/GenBank/DDBJ databases">
        <authorList>
            <person name="Stuckert A."/>
        </authorList>
    </citation>
    <scope>NUCLEOTIDE SEQUENCE</scope>
</reference>
<accession>A0ABN9CAJ3</accession>